<reference evidence="1" key="1">
    <citation type="journal article" date="2022" name="Int. J. Mol. Sci.">
        <title>Draft Genome of Tanacetum Coccineum: Genomic Comparison of Closely Related Tanacetum-Family Plants.</title>
        <authorList>
            <person name="Yamashiro T."/>
            <person name="Shiraishi A."/>
            <person name="Nakayama K."/>
            <person name="Satake H."/>
        </authorList>
    </citation>
    <scope>NUCLEOTIDE SEQUENCE</scope>
</reference>
<comment type="caution">
    <text evidence="1">The sequence shown here is derived from an EMBL/GenBank/DDBJ whole genome shotgun (WGS) entry which is preliminary data.</text>
</comment>
<evidence type="ECO:0000313" key="2">
    <source>
        <dbReference type="Proteomes" id="UP001151760"/>
    </source>
</evidence>
<proteinExistence type="predicted"/>
<reference evidence="1" key="2">
    <citation type="submission" date="2022-01" db="EMBL/GenBank/DDBJ databases">
        <authorList>
            <person name="Yamashiro T."/>
            <person name="Shiraishi A."/>
            <person name="Satake H."/>
            <person name="Nakayama K."/>
        </authorList>
    </citation>
    <scope>NUCLEOTIDE SEQUENCE</scope>
</reference>
<protein>
    <submittedName>
        <fullName evidence="1">Uncharacterized protein</fullName>
    </submittedName>
</protein>
<name>A0ABQ5GAH1_9ASTR</name>
<sequence length="128" mass="14164">MDQSYDNLFATKQGSGGGGGDGEGGLERFSRGVGMKEVVVGEVSWWNFHHRDVDHIGCLGGIMVNLIFLEEFEEEALVEFMGIDITNAGRSNKQVPSSFIVSSSLRCDKDGDLFLEVRKTKKWMTTLL</sequence>
<organism evidence="1 2">
    <name type="scientific">Tanacetum coccineum</name>
    <dbReference type="NCBI Taxonomy" id="301880"/>
    <lineage>
        <taxon>Eukaryota</taxon>
        <taxon>Viridiplantae</taxon>
        <taxon>Streptophyta</taxon>
        <taxon>Embryophyta</taxon>
        <taxon>Tracheophyta</taxon>
        <taxon>Spermatophyta</taxon>
        <taxon>Magnoliopsida</taxon>
        <taxon>eudicotyledons</taxon>
        <taxon>Gunneridae</taxon>
        <taxon>Pentapetalae</taxon>
        <taxon>asterids</taxon>
        <taxon>campanulids</taxon>
        <taxon>Asterales</taxon>
        <taxon>Asteraceae</taxon>
        <taxon>Asteroideae</taxon>
        <taxon>Anthemideae</taxon>
        <taxon>Anthemidinae</taxon>
        <taxon>Tanacetum</taxon>
    </lineage>
</organism>
<evidence type="ECO:0000313" key="1">
    <source>
        <dbReference type="EMBL" id="GJT72676.1"/>
    </source>
</evidence>
<dbReference type="Proteomes" id="UP001151760">
    <property type="component" value="Unassembled WGS sequence"/>
</dbReference>
<dbReference type="EMBL" id="BQNB010018281">
    <property type="protein sequence ID" value="GJT72676.1"/>
    <property type="molecule type" value="Genomic_DNA"/>
</dbReference>
<accession>A0ABQ5GAH1</accession>
<keyword evidence="2" id="KW-1185">Reference proteome</keyword>
<gene>
    <name evidence="1" type="ORF">Tco_1031962</name>
</gene>